<proteinExistence type="predicted"/>
<reference evidence="1 2" key="1">
    <citation type="submission" date="2020-08" db="EMBL/GenBank/DDBJ databases">
        <title>Genomic Encyclopedia of Type Strains, Phase IV (KMG-V): Genome sequencing to study the core and pangenomes of soil and plant-associated prokaryotes.</title>
        <authorList>
            <person name="Whitman W."/>
        </authorList>
    </citation>
    <scope>NUCLEOTIDE SEQUENCE [LARGE SCALE GENOMIC DNA]</scope>
    <source>
        <strain evidence="1 2">M2T3</strain>
    </source>
</reference>
<dbReference type="Gene3D" id="2.60.40.10">
    <property type="entry name" value="Immunoglobulins"/>
    <property type="match status" value="1"/>
</dbReference>
<dbReference type="AlphaFoldDB" id="A0A7X0J5I3"/>
<comment type="caution">
    <text evidence="1">The sequence shown here is derived from an EMBL/GenBank/DDBJ whole genome shotgun (WGS) entry which is preliminary data.</text>
</comment>
<dbReference type="InterPro" id="IPR013783">
    <property type="entry name" value="Ig-like_fold"/>
</dbReference>
<evidence type="ECO:0000313" key="2">
    <source>
        <dbReference type="Proteomes" id="UP000521017"/>
    </source>
</evidence>
<name>A0A7X0J5I3_9SPHI</name>
<accession>A0A7X0J5I3</accession>
<organism evidence="1 2">
    <name type="scientific">Pedobacter cryoconitis</name>
    <dbReference type="NCBI Taxonomy" id="188932"/>
    <lineage>
        <taxon>Bacteria</taxon>
        <taxon>Pseudomonadati</taxon>
        <taxon>Bacteroidota</taxon>
        <taxon>Sphingobacteriia</taxon>
        <taxon>Sphingobacteriales</taxon>
        <taxon>Sphingobacteriaceae</taxon>
        <taxon>Pedobacter</taxon>
    </lineage>
</organism>
<protein>
    <submittedName>
        <fullName evidence="1">P pilus assembly chaperone PapD</fullName>
    </submittedName>
</protein>
<sequence length="270" mass="30178">MRLFTTLLTAFLFSSLLNPVKGQGFSISPSRIFFSGNPGETVTQTITFGNSSDKVLSFVSRIQDWDRDSLGNKIYYDSNTLPSSNARWITLSGNAVSVQPGENKQIIISLTIPADAKKLTNSMLFFTQVKEQEVQQKKTDKIGINVLMEVGIQVYYVPRGLNQGDFEFLSFDDRGIHTDGKVKKRRMALKIHNKGSLNRDAFVRFELTNKETGEEIKIDPITLAMLPDATQSVILDLPTDLKGKFLVVALLDAGSSYDLKVAEKELIYRP</sequence>
<dbReference type="RefSeq" id="WP_184627310.1">
    <property type="nucleotide sequence ID" value="NZ_JACHCC010000009.1"/>
</dbReference>
<dbReference type="EMBL" id="JACHCC010000009">
    <property type="protein sequence ID" value="MBB6501509.1"/>
    <property type="molecule type" value="Genomic_DNA"/>
</dbReference>
<gene>
    <name evidence="1" type="ORF">HDF25_003676</name>
</gene>
<dbReference type="Proteomes" id="UP000521017">
    <property type="component" value="Unassembled WGS sequence"/>
</dbReference>
<evidence type="ECO:0000313" key="1">
    <source>
        <dbReference type="EMBL" id="MBB6501509.1"/>
    </source>
</evidence>